<sequence>MTRSRILLTTSTSLWRTSPITIADASWSIGTAEPLEQPIVEATSSTAESTDTVHAVDEYLTVDALVSNAVVYAQLPEAWTTALDDS</sequence>
<evidence type="ECO:0000313" key="2">
    <source>
        <dbReference type="Proteomes" id="UP000324104"/>
    </source>
</evidence>
<dbReference type="Proteomes" id="UP000324104">
    <property type="component" value="Unassembled WGS sequence"/>
</dbReference>
<dbReference type="EMBL" id="VTAW01000020">
    <property type="protein sequence ID" value="TYT61268.1"/>
    <property type="molecule type" value="Genomic_DNA"/>
</dbReference>
<protein>
    <submittedName>
        <fullName evidence="1">Uncharacterized protein</fullName>
    </submittedName>
</protein>
<organism evidence="1 2">
    <name type="scientific">Natrialba swarupiae</name>
    <dbReference type="NCBI Taxonomy" id="2448032"/>
    <lineage>
        <taxon>Archaea</taxon>
        <taxon>Methanobacteriati</taxon>
        <taxon>Methanobacteriota</taxon>
        <taxon>Stenosarchaea group</taxon>
        <taxon>Halobacteria</taxon>
        <taxon>Halobacteriales</taxon>
        <taxon>Natrialbaceae</taxon>
        <taxon>Natrialba</taxon>
    </lineage>
</organism>
<name>A0A5D5AHD3_9EURY</name>
<reference evidence="1 2" key="1">
    <citation type="submission" date="2019-08" db="EMBL/GenBank/DDBJ databases">
        <title>Archaea genome.</title>
        <authorList>
            <person name="Kajale S."/>
            <person name="Shouche Y."/>
            <person name="Deshpande N."/>
            <person name="Sharma A."/>
        </authorList>
    </citation>
    <scope>NUCLEOTIDE SEQUENCE [LARGE SCALE GENOMIC DNA]</scope>
    <source>
        <strain evidence="1 2">ESP3B_9</strain>
    </source>
</reference>
<comment type="caution">
    <text evidence="1">The sequence shown here is derived from an EMBL/GenBank/DDBJ whole genome shotgun (WGS) entry which is preliminary data.</text>
</comment>
<evidence type="ECO:0000313" key="1">
    <source>
        <dbReference type="EMBL" id="TYT61268.1"/>
    </source>
</evidence>
<proteinExistence type="predicted"/>
<gene>
    <name evidence="1" type="ORF">FYC77_14535</name>
</gene>
<keyword evidence="2" id="KW-1185">Reference proteome</keyword>
<dbReference type="AlphaFoldDB" id="A0A5D5AHD3"/>
<accession>A0A5D5AHD3</accession>